<feature type="transmembrane region" description="Helical" evidence="1">
    <location>
        <begin position="297"/>
        <end position="317"/>
    </location>
</feature>
<dbReference type="Proteomes" id="UP000199516">
    <property type="component" value="Unassembled WGS sequence"/>
</dbReference>
<feature type="transmembrane region" description="Helical" evidence="1">
    <location>
        <begin position="461"/>
        <end position="492"/>
    </location>
</feature>
<feature type="transmembrane region" description="Helical" evidence="1">
    <location>
        <begin position="40"/>
        <end position="58"/>
    </location>
</feature>
<keyword evidence="1" id="KW-0472">Membrane</keyword>
<dbReference type="PANTHER" id="PTHR43849">
    <property type="entry name" value="BLL3936 PROTEIN"/>
    <property type="match status" value="1"/>
</dbReference>
<dbReference type="RefSeq" id="WP_091658299.1">
    <property type="nucleotide sequence ID" value="NZ_FONT01000002.1"/>
</dbReference>
<dbReference type="AlphaFoldDB" id="A0A1I2B8P6"/>
<reference evidence="3 4" key="1">
    <citation type="submission" date="2016-10" db="EMBL/GenBank/DDBJ databases">
        <authorList>
            <person name="de Groot N.N."/>
        </authorList>
    </citation>
    <scope>NUCLEOTIDE SEQUENCE [LARGE SCALE GENOMIC DNA]</scope>
    <source>
        <strain evidence="3 4">DSM 23995</strain>
    </source>
</reference>
<sequence length="629" mass="67294">MKQDVTSFKSASMMQKAAFIIATIFALTSLYFGLSPQAGIIQQVVHLMFAIIIVLLFYQNGKKTIVGIVTQFVDLIVLIMITCSMLYLLINFESIVWRAGNLNTLDLVAGGVTIFAVLYGTKKVIGWSLPIIASVFILYAVFGRHVPGPFQHGGYSLDRIIGHVYLTEDGIFGSPLQASATLVIFFLIFSSFYERAGGSNLVIQLANSLFGWMKGGPAKVSVAASSLFGSISGSAVANVAGTGAVTIPLMKRTGYKPHFSGAVEAVSSTGGQFMPPIMGAAAFIMAEMLGISYVEVIIAAIVPAILYYFTLFIVVHLEAKRLDLSKISKSELPPLKSVLLDYGHMIIPLIILVYLLVFLHYSPARAALIAVGLTVLVSFLRKSTRLNIRLIFDSLRSASMSVLQVALACACAGIVVGVFALTGLGMKLSHILIDLAGGSLLLLLILTAVTSIILGMGMPTVGAYLVLAILIAPVLIDAGFHPIAAHLFIFYFGNMSNITPPVALASFAASGLAKANISKTSWTATRLAVAGFILPFMFIYNQELMLVGNFIDIARVVFFTGTGIVFLAIGLQKYFLTTLGRMEQVILIVASIMLISPEVITSIIGIVLGVAILINNKRKVSSLEAKIPA</sequence>
<feature type="transmembrane region" description="Helical" evidence="1">
    <location>
        <begin position="401"/>
        <end position="425"/>
    </location>
</feature>
<feature type="transmembrane region" description="Helical" evidence="1">
    <location>
        <begin position="124"/>
        <end position="142"/>
    </location>
</feature>
<keyword evidence="1" id="KW-0812">Transmembrane</keyword>
<feature type="transmembrane region" description="Helical" evidence="1">
    <location>
        <begin position="553"/>
        <end position="575"/>
    </location>
</feature>
<dbReference type="NCBIfam" id="TIGR02123">
    <property type="entry name" value="TRAP_fused"/>
    <property type="match status" value="1"/>
</dbReference>
<evidence type="ECO:0000313" key="3">
    <source>
        <dbReference type="EMBL" id="SFE52534.1"/>
    </source>
</evidence>
<feature type="transmembrane region" description="Helical" evidence="1">
    <location>
        <begin position="65"/>
        <end position="90"/>
    </location>
</feature>
<feature type="transmembrane region" description="Helical" evidence="1">
    <location>
        <begin position="524"/>
        <end position="541"/>
    </location>
</feature>
<name>A0A1I2B8P6_9BACI</name>
<feature type="transmembrane region" description="Helical" evidence="1">
    <location>
        <begin position="17"/>
        <end position="34"/>
    </location>
</feature>
<feature type="domain" description="TRAP C4-dicarboxylate transport system permease DctM subunit" evidence="2">
    <location>
        <begin position="113"/>
        <end position="548"/>
    </location>
</feature>
<feature type="transmembrane region" description="Helical" evidence="1">
    <location>
        <begin position="176"/>
        <end position="193"/>
    </location>
</feature>
<keyword evidence="4" id="KW-1185">Reference proteome</keyword>
<dbReference type="InterPro" id="IPR010656">
    <property type="entry name" value="DctM"/>
</dbReference>
<feature type="transmembrane region" description="Helical" evidence="1">
    <location>
        <begin position="431"/>
        <end position="454"/>
    </location>
</feature>
<keyword evidence="1" id="KW-1133">Transmembrane helix</keyword>
<dbReference type="InterPro" id="IPR011853">
    <property type="entry name" value="TRAP_DctM-Dct_fused"/>
</dbReference>
<feature type="transmembrane region" description="Helical" evidence="1">
    <location>
        <begin position="363"/>
        <end position="380"/>
    </location>
</feature>
<organism evidence="3 4">
    <name type="scientific">Alteribacillus iranensis</name>
    <dbReference type="NCBI Taxonomy" id="930128"/>
    <lineage>
        <taxon>Bacteria</taxon>
        <taxon>Bacillati</taxon>
        <taxon>Bacillota</taxon>
        <taxon>Bacilli</taxon>
        <taxon>Bacillales</taxon>
        <taxon>Bacillaceae</taxon>
        <taxon>Alteribacillus</taxon>
    </lineage>
</organism>
<protein>
    <submittedName>
        <fullName evidence="3">TRAP transporter, 4TM/12TM fusion protein</fullName>
    </submittedName>
</protein>
<dbReference type="PANTHER" id="PTHR43849:SF2">
    <property type="entry name" value="BLL3936 PROTEIN"/>
    <property type="match status" value="1"/>
</dbReference>
<feature type="transmembrane region" description="Helical" evidence="1">
    <location>
        <begin position="102"/>
        <end position="119"/>
    </location>
</feature>
<dbReference type="Pfam" id="PF06808">
    <property type="entry name" value="DctM"/>
    <property type="match status" value="1"/>
</dbReference>
<feature type="transmembrane region" description="Helical" evidence="1">
    <location>
        <begin position="338"/>
        <end position="357"/>
    </location>
</feature>
<evidence type="ECO:0000313" key="4">
    <source>
        <dbReference type="Proteomes" id="UP000199516"/>
    </source>
</evidence>
<evidence type="ECO:0000259" key="2">
    <source>
        <dbReference type="Pfam" id="PF06808"/>
    </source>
</evidence>
<gene>
    <name evidence="3" type="ORF">SAMN05192532_102154</name>
</gene>
<evidence type="ECO:0000256" key="1">
    <source>
        <dbReference type="SAM" id="Phobius"/>
    </source>
</evidence>
<accession>A0A1I2B8P6</accession>
<dbReference type="EMBL" id="FONT01000002">
    <property type="protein sequence ID" value="SFE52534.1"/>
    <property type="molecule type" value="Genomic_DNA"/>
</dbReference>
<feature type="transmembrane region" description="Helical" evidence="1">
    <location>
        <begin position="587"/>
        <end position="614"/>
    </location>
</feature>
<feature type="transmembrane region" description="Helical" evidence="1">
    <location>
        <begin position="498"/>
        <end position="517"/>
    </location>
</feature>
<dbReference type="STRING" id="930128.SAMN05192532_102154"/>
<dbReference type="OrthoDB" id="9759894at2"/>
<proteinExistence type="predicted"/>